<feature type="compositionally biased region" description="Polar residues" evidence="7">
    <location>
        <begin position="638"/>
        <end position="653"/>
    </location>
</feature>
<evidence type="ECO:0000256" key="4">
    <source>
        <dbReference type="ARBA" id="ARBA00023125"/>
    </source>
</evidence>
<dbReference type="AlphaFoldDB" id="A0A9X0BXX3"/>
<dbReference type="CDD" id="cd12148">
    <property type="entry name" value="fungal_TF_MHR"/>
    <property type="match status" value="1"/>
</dbReference>
<dbReference type="Gene3D" id="4.10.240.10">
    <property type="entry name" value="Zn(2)-C6 fungal-type DNA-binding domain"/>
    <property type="match status" value="1"/>
</dbReference>
<dbReference type="InterPro" id="IPR036864">
    <property type="entry name" value="Zn2-C6_fun-type_DNA-bd_sf"/>
</dbReference>
<proteinExistence type="predicted"/>
<dbReference type="Pfam" id="PF04082">
    <property type="entry name" value="Fungal_trans"/>
    <property type="match status" value="1"/>
</dbReference>
<comment type="subcellular location">
    <subcellularLocation>
        <location evidence="1">Nucleus</location>
    </subcellularLocation>
</comment>
<evidence type="ECO:0000256" key="7">
    <source>
        <dbReference type="SAM" id="MobiDB-lite"/>
    </source>
</evidence>
<keyword evidence="5" id="KW-0804">Transcription</keyword>
<evidence type="ECO:0000313" key="10">
    <source>
        <dbReference type="Proteomes" id="UP001148312"/>
    </source>
</evidence>
<feature type="region of interest" description="Disordered" evidence="7">
    <location>
        <begin position="39"/>
        <end position="81"/>
    </location>
</feature>
<keyword evidence="2" id="KW-0479">Metal-binding</keyword>
<name>A0A9X0BXX3_9EURO</name>
<dbReference type="Pfam" id="PF00172">
    <property type="entry name" value="Zn_clus"/>
    <property type="match status" value="1"/>
</dbReference>
<sequence length="698" mass="79153">MRSSLSCEFCRRSKIKCVNTGKAPCRKCQRSGILDCALSRPQSRPFSRPHRRPDQARAVDSHEIASSSPSGLSHEPVLNRRPISGIPSQDAGIVQGQASAHAGHENATHEHIRTLSPSIVLKVLNIFINKFPELGILHLPSFMQELQTTCHNDTRTLLAAILSVTHCYFKQSNLVGLENLLSREEYASYARGMLAHSSFQAPRLQVAQALLVMGLFEWGSREFHRAWIYCGIAIRIMQAINSLHIAPYPADPQASGNQDPSQEAINSAVQNRTMWACFIMERLISSGTYNPPMLPLSEMEKIKVLRPFSAVEFAFGTDSTSQRSSMVQSLATLQNRNSHLLDITQAFEVLVAGFDIWTHVMTFVLNDGRRAPEMCAPRNCPWVPGSPWSNTRERLEEWRANQHHRLHYPQNSVVAHITLGYGESFTYVNLIYYLWCVVPINLDLWRRRLIYTLATSTVMLHREYFPFLPTSETVPRGPVDHPRLQAEAPPGWWDRSALEMFGATEHIARILHEAAECGSELLTPFVGFCAFSAAYMNLYVSKFPQMNLGRSPQAEQHLQYCLAYLEGFRHEWKLGESWMTTIKHASLLYERASSDRARYQGKSRKDFDILHQSIHEFRVVDRSHQYIQEIEGAERATDPSTSGTTPMTNTASDSLDLDAPLNDLLTEVSTYAHEQGMWSHWWPSQEEMNVLLFPDSIS</sequence>
<dbReference type="GO" id="GO:0008270">
    <property type="term" value="F:zinc ion binding"/>
    <property type="evidence" value="ECO:0007669"/>
    <property type="project" value="InterPro"/>
</dbReference>
<dbReference type="GO" id="GO:0006351">
    <property type="term" value="P:DNA-templated transcription"/>
    <property type="evidence" value="ECO:0007669"/>
    <property type="project" value="InterPro"/>
</dbReference>
<feature type="region of interest" description="Disordered" evidence="7">
    <location>
        <begin position="632"/>
        <end position="656"/>
    </location>
</feature>
<reference evidence="9" key="1">
    <citation type="submission" date="2022-12" db="EMBL/GenBank/DDBJ databases">
        <authorList>
            <person name="Petersen C."/>
        </authorList>
    </citation>
    <scope>NUCLEOTIDE SEQUENCE</scope>
    <source>
        <strain evidence="9">IBT 30728</strain>
    </source>
</reference>
<evidence type="ECO:0000313" key="9">
    <source>
        <dbReference type="EMBL" id="KAJ5488924.1"/>
    </source>
</evidence>
<dbReference type="PANTHER" id="PTHR47338">
    <property type="entry name" value="ZN(II)2CYS6 TRANSCRIPTION FACTOR (EUROFUNG)-RELATED"/>
    <property type="match status" value="1"/>
</dbReference>
<feature type="domain" description="Zn(2)-C6 fungal-type" evidence="8">
    <location>
        <begin position="6"/>
        <end position="38"/>
    </location>
</feature>
<dbReference type="GO" id="GO:0005634">
    <property type="term" value="C:nucleus"/>
    <property type="evidence" value="ECO:0007669"/>
    <property type="project" value="UniProtKB-SubCell"/>
</dbReference>
<reference evidence="9" key="2">
    <citation type="journal article" date="2023" name="IMA Fungus">
        <title>Comparative genomic study of the Penicillium genus elucidates a diverse pangenome and 15 lateral gene transfer events.</title>
        <authorList>
            <person name="Petersen C."/>
            <person name="Sorensen T."/>
            <person name="Nielsen M.R."/>
            <person name="Sondergaard T.E."/>
            <person name="Sorensen J.L."/>
            <person name="Fitzpatrick D.A."/>
            <person name="Frisvad J.C."/>
            <person name="Nielsen K.L."/>
        </authorList>
    </citation>
    <scope>NUCLEOTIDE SEQUENCE</scope>
    <source>
        <strain evidence="9">IBT 30728</strain>
    </source>
</reference>
<feature type="compositionally biased region" description="Basic and acidic residues" evidence="7">
    <location>
        <begin position="52"/>
        <end position="63"/>
    </location>
</feature>
<keyword evidence="10" id="KW-1185">Reference proteome</keyword>
<gene>
    <name evidence="9" type="ORF">N7539_003814</name>
</gene>
<keyword evidence="4" id="KW-0238">DNA-binding</keyword>
<organism evidence="9 10">
    <name type="scientific">Penicillium diatomitis</name>
    <dbReference type="NCBI Taxonomy" id="2819901"/>
    <lineage>
        <taxon>Eukaryota</taxon>
        <taxon>Fungi</taxon>
        <taxon>Dikarya</taxon>
        <taxon>Ascomycota</taxon>
        <taxon>Pezizomycotina</taxon>
        <taxon>Eurotiomycetes</taxon>
        <taxon>Eurotiomycetidae</taxon>
        <taxon>Eurotiales</taxon>
        <taxon>Aspergillaceae</taxon>
        <taxon>Penicillium</taxon>
    </lineage>
</organism>
<dbReference type="PROSITE" id="PS50048">
    <property type="entry name" value="ZN2_CY6_FUNGAL_2"/>
    <property type="match status" value="1"/>
</dbReference>
<dbReference type="GeneID" id="81623665"/>
<dbReference type="Proteomes" id="UP001148312">
    <property type="component" value="Unassembled WGS sequence"/>
</dbReference>
<dbReference type="PANTHER" id="PTHR47338:SF19">
    <property type="entry name" value="ZN(II)2CYS6 TRANSCRIPTION FACTOR (EUROFUNG)"/>
    <property type="match status" value="1"/>
</dbReference>
<accession>A0A9X0BXX3</accession>
<dbReference type="SMART" id="SM00066">
    <property type="entry name" value="GAL4"/>
    <property type="match status" value="1"/>
</dbReference>
<keyword evidence="3" id="KW-0805">Transcription regulation</keyword>
<evidence type="ECO:0000256" key="2">
    <source>
        <dbReference type="ARBA" id="ARBA00022723"/>
    </source>
</evidence>
<dbReference type="GO" id="GO:0003677">
    <property type="term" value="F:DNA binding"/>
    <property type="evidence" value="ECO:0007669"/>
    <property type="project" value="UniProtKB-KW"/>
</dbReference>
<keyword evidence="6" id="KW-0539">Nucleus</keyword>
<dbReference type="InterPro" id="IPR050815">
    <property type="entry name" value="TF_fung"/>
</dbReference>
<dbReference type="CDD" id="cd00067">
    <property type="entry name" value="GAL4"/>
    <property type="match status" value="1"/>
</dbReference>
<dbReference type="InterPro" id="IPR007219">
    <property type="entry name" value="XnlR_reg_dom"/>
</dbReference>
<evidence type="ECO:0000256" key="3">
    <source>
        <dbReference type="ARBA" id="ARBA00023015"/>
    </source>
</evidence>
<dbReference type="SUPFAM" id="SSF57701">
    <property type="entry name" value="Zn2/Cys6 DNA-binding domain"/>
    <property type="match status" value="1"/>
</dbReference>
<protein>
    <recommendedName>
        <fullName evidence="8">Zn(2)-C6 fungal-type domain-containing protein</fullName>
    </recommendedName>
</protein>
<dbReference type="PROSITE" id="PS00463">
    <property type="entry name" value="ZN2_CY6_FUNGAL_1"/>
    <property type="match status" value="1"/>
</dbReference>
<evidence type="ECO:0000256" key="1">
    <source>
        <dbReference type="ARBA" id="ARBA00004123"/>
    </source>
</evidence>
<dbReference type="EMBL" id="JAPWDQ010000004">
    <property type="protein sequence ID" value="KAJ5488924.1"/>
    <property type="molecule type" value="Genomic_DNA"/>
</dbReference>
<dbReference type="InterPro" id="IPR001138">
    <property type="entry name" value="Zn2Cys6_DnaBD"/>
</dbReference>
<evidence type="ECO:0000259" key="8">
    <source>
        <dbReference type="PROSITE" id="PS50048"/>
    </source>
</evidence>
<evidence type="ECO:0000256" key="5">
    <source>
        <dbReference type="ARBA" id="ARBA00023163"/>
    </source>
</evidence>
<dbReference type="RefSeq" id="XP_056790957.1">
    <property type="nucleotide sequence ID" value="XM_056933416.1"/>
</dbReference>
<dbReference type="SMART" id="SM00906">
    <property type="entry name" value="Fungal_trans"/>
    <property type="match status" value="1"/>
</dbReference>
<dbReference type="GO" id="GO:0000981">
    <property type="term" value="F:DNA-binding transcription factor activity, RNA polymerase II-specific"/>
    <property type="evidence" value="ECO:0007669"/>
    <property type="project" value="InterPro"/>
</dbReference>
<evidence type="ECO:0000256" key="6">
    <source>
        <dbReference type="ARBA" id="ARBA00023242"/>
    </source>
</evidence>
<comment type="caution">
    <text evidence="9">The sequence shown here is derived from an EMBL/GenBank/DDBJ whole genome shotgun (WGS) entry which is preliminary data.</text>
</comment>